<evidence type="ECO:0000313" key="3">
    <source>
        <dbReference type="Proteomes" id="UP001470288"/>
    </source>
</evidence>
<dbReference type="EMBL" id="JBBMFC010000003">
    <property type="protein sequence ID" value="MEQ2577758.1"/>
    <property type="molecule type" value="Genomic_DNA"/>
</dbReference>
<organism evidence="2 3">
    <name type="scientific">Hominiventricola aquisgranensis</name>
    <dbReference type="NCBI Taxonomy" id="3133164"/>
    <lineage>
        <taxon>Bacteria</taxon>
        <taxon>Bacillati</taxon>
        <taxon>Bacillota</taxon>
        <taxon>Clostridia</taxon>
        <taxon>Lachnospirales</taxon>
        <taxon>Lachnospiraceae</taxon>
        <taxon>Hominiventricola</taxon>
    </lineage>
</organism>
<dbReference type="InterPro" id="IPR027417">
    <property type="entry name" value="P-loop_NTPase"/>
</dbReference>
<protein>
    <submittedName>
        <fullName evidence="2">EutP/PduV family microcompartment system protein</fullName>
    </submittedName>
</protein>
<name>A0ABV1HXV8_9FIRM</name>
<dbReference type="Gene3D" id="3.40.50.300">
    <property type="entry name" value="P-loop containing nucleotide triphosphate hydrolases"/>
    <property type="match status" value="1"/>
</dbReference>
<evidence type="ECO:0000313" key="2">
    <source>
        <dbReference type="EMBL" id="MEQ2577758.1"/>
    </source>
</evidence>
<dbReference type="Pfam" id="PF10662">
    <property type="entry name" value="PduV-EutP"/>
    <property type="match status" value="1"/>
</dbReference>
<dbReference type="NCBIfam" id="TIGR02528">
    <property type="entry name" value="EutP"/>
    <property type="match status" value="1"/>
</dbReference>
<accession>A0ABV1HXV8</accession>
<dbReference type="RefSeq" id="WP_118439337.1">
    <property type="nucleotide sequence ID" value="NZ_JBBMFC010000003.1"/>
</dbReference>
<comment type="caution">
    <text evidence="2">The sequence shown here is derived from an EMBL/GenBank/DDBJ whole genome shotgun (WGS) entry which is preliminary data.</text>
</comment>
<sequence>MKTKIILIGRSMAGKTTLCQYLTNEELRYKKTQTIQVINKTMVDTPGEYFEHRFWGALSVTAAEVDCIVLVQQSTESGTMFPPGYATTFGKPCVGVVTKCDLGSKEQIENAKKYLELAGAKKTFVTSSYTGEGFDAFLKYMEEMDSHA</sequence>
<dbReference type="Proteomes" id="UP001470288">
    <property type="component" value="Unassembled WGS sequence"/>
</dbReference>
<proteinExistence type="inferred from homology"/>
<dbReference type="PANTHER" id="PTHR40453">
    <property type="entry name" value="PROTEIN YOEF"/>
    <property type="match status" value="1"/>
</dbReference>
<reference evidence="2 3" key="1">
    <citation type="submission" date="2024-03" db="EMBL/GenBank/DDBJ databases">
        <title>Human intestinal bacterial collection.</title>
        <authorList>
            <person name="Pauvert C."/>
            <person name="Hitch T.C.A."/>
            <person name="Clavel T."/>
        </authorList>
    </citation>
    <scope>NUCLEOTIDE SEQUENCE [LARGE SCALE GENOMIC DNA]</scope>
    <source>
        <strain evidence="2 3">CLA-AA-H78B</strain>
    </source>
</reference>
<keyword evidence="3" id="KW-1185">Reference proteome</keyword>
<evidence type="ECO:0000256" key="1">
    <source>
        <dbReference type="PIRNR" id="PIRNR036409"/>
    </source>
</evidence>
<dbReference type="SUPFAM" id="SSF52540">
    <property type="entry name" value="P-loop containing nucleoside triphosphate hydrolases"/>
    <property type="match status" value="1"/>
</dbReference>
<dbReference type="InterPro" id="IPR012381">
    <property type="entry name" value="EutP_PduV"/>
</dbReference>
<comment type="similarity">
    <text evidence="1">Belongs to the EutP/PduV family.</text>
</comment>
<dbReference type="PANTHER" id="PTHR40453:SF1">
    <property type="entry name" value="PROTEIN YOEF"/>
    <property type="match status" value="1"/>
</dbReference>
<gene>
    <name evidence="2" type="primary">eutP</name>
    <name evidence="2" type="ORF">WMO62_02730</name>
</gene>
<dbReference type="CDD" id="cd00882">
    <property type="entry name" value="Ras_like_GTPase"/>
    <property type="match status" value="1"/>
</dbReference>
<keyword evidence="1" id="KW-0547">Nucleotide-binding</keyword>
<dbReference type="PIRSF" id="PIRSF036409">
    <property type="entry name" value="EutP_PduV"/>
    <property type="match status" value="1"/>
</dbReference>